<evidence type="ECO:0000313" key="3">
    <source>
        <dbReference type="Proteomes" id="UP001529510"/>
    </source>
</evidence>
<organism evidence="2 3">
    <name type="scientific">Cirrhinus mrigala</name>
    <name type="common">Mrigala</name>
    <dbReference type="NCBI Taxonomy" id="683832"/>
    <lineage>
        <taxon>Eukaryota</taxon>
        <taxon>Metazoa</taxon>
        <taxon>Chordata</taxon>
        <taxon>Craniata</taxon>
        <taxon>Vertebrata</taxon>
        <taxon>Euteleostomi</taxon>
        <taxon>Actinopterygii</taxon>
        <taxon>Neopterygii</taxon>
        <taxon>Teleostei</taxon>
        <taxon>Ostariophysi</taxon>
        <taxon>Cypriniformes</taxon>
        <taxon>Cyprinidae</taxon>
        <taxon>Labeoninae</taxon>
        <taxon>Labeonini</taxon>
        <taxon>Cirrhinus</taxon>
    </lineage>
</organism>
<reference evidence="2 3" key="1">
    <citation type="submission" date="2024-05" db="EMBL/GenBank/DDBJ databases">
        <title>Genome sequencing and assembly of Indian major carp, Cirrhinus mrigala (Hamilton, 1822).</title>
        <authorList>
            <person name="Mohindra V."/>
            <person name="Chowdhury L.M."/>
            <person name="Lal K."/>
            <person name="Jena J.K."/>
        </authorList>
    </citation>
    <scope>NUCLEOTIDE SEQUENCE [LARGE SCALE GENOMIC DNA]</scope>
    <source>
        <strain evidence="2">CM1030</strain>
        <tissue evidence="2">Blood</tissue>
    </source>
</reference>
<feature type="non-terminal residue" evidence="2">
    <location>
        <position position="1"/>
    </location>
</feature>
<protein>
    <submittedName>
        <fullName evidence="2">Uncharacterized protein</fullName>
    </submittedName>
</protein>
<accession>A0ABD0NU62</accession>
<name>A0ABD0NU62_CIRMR</name>
<feature type="non-terminal residue" evidence="2">
    <location>
        <position position="82"/>
    </location>
</feature>
<dbReference type="Proteomes" id="UP001529510">
    <property type="component" value="Unassembled WGS sequence"/>
</dbReference>
<evidence type="ECO:0000313" key="2">
    <source>
        <dbReference type="EMBL" id="KAL0165428.1"/>
    </source>
</evidence>
<keyword evidence="3" id="KW-1185">Reference proteome</keyword>
<sequence>SAVHESRQVLQEPDFTQLLLRDPNTPVVRKSRGTSTQGTSTHASSTHLAMLDEPPSASTSRAGSMRSKSSSFHGSLHRSRDG</sequence>
<proteinExistence type="predicted"/>
<dbReference type="AlphaFoldDB" id="A0ABD0NU62"/>
<feature type="compositionally biased region" description="Polar residues" evidence="1">
    <location>
        <begin position="33"/>
        <end position="47"/>
    </location>
</feature>
<comment type="caution">
    <text evidence="2">The sequence shown here is derived from an EMBL/GenBank/DDBJ whole genome shotgun (WGS) entry which is preliminary data.</text>
</comment>
<evidence type="ECO:0000256" key="1">
    <source>
        <dbReference type="SAM" id="MobiDB-lite"/>
    </source>
</evidence>
<feature type="region of interest" description="Disordered" evidence="1">
    <location>
        <begin position="1"/>
        <end position="82"/>
    </location>
</feature>
<gene>
    <name evidence="2" type="ORF">M9458_041181</name>
</gene>
<feature type="compositionally biased region" description="Low complexity" evidence="1">
    <location>
        <begin position="58"/>
        <end position="71"/>
    </location>
</feature>
<dbReference type="EMBL" id="JAMKFB020000020">
    <property type="protein sequence ID" value="KAL0165428.1"/>
    <property type="molecule type" value="Genomic_DNA"/>
</dbReference>